<keyword evidence="13" id="KW-1185">Reference proteome</keyword>
<dbReference type="PANTHER" id="PTHR11630:SF44">
    <property type="entry name" value="DNA REPLICATION LICENSING FACTOR MCM2"/>
    <property type="match status" value="1"/>
</dbReference>
<keyword evidence="8" id="KW-0067">ATP-binding</keyword>
<evidence type="ECO:0000256" key="10">
    <source>
        <dbReference type="SAM" id="MobiDB-lite"/>
    </source>
</evidence>
<dbReference type="PROSITE" id="PS50051">
    <property type="entry name" value="MCM_2"/>
    <property type="match status" value="1"/>
</dbReference>
<dbReference type="PRINTS" id="PR01657">
    <property type="entry name" value="MCMFAMILY"/>
</dbReference>
<evidence type="ECO:0000313" key="13">
    <source>
        <dbReference type="Proteomes" id="UP000437017"/>
    </source>
</evidence>
<dbReference type="AlphaFoldDB" id="A0A6A1Q0Z3"/>
<comment type="caution">
    <text evidence="12">The sequence shown here is derived from an EMBL/GenBank/DDBJ whole genome shotgun (WGS) entry which is preliminary data.</text>
</comment>
<evidence type="ECO:0000256" key="9">
    <source>
        <dbReference type="ARBA" id="ARBA00023306"/>
    </source>
</evidence>
<feature type="non-terminal residue" evidence="12">
    <location>
        <position position="1"/>
    </location>
</feature>
<feature type="compositionally biased region" description="Acidic residues" evidence="10">
    <location>
        <begin position="60"/>
        <end position="72"/>
    </location>
</feature>
<dbReference type="GO" id="GO:0042555">
    <property type="term" value="C:MCM complex"/>
    <property type="evidence" value="ECO:0007669"/>
    <property type="project" value="InterPro"/>
</dbReference>
<dbReference type="Gene3D" id="3.40.50.300">
    <property type="entry name" value="P-loop containing nucleotide triphosphate hydrolases"/>
    <property type="match status" value="2"/>
</dbReference>
<keyword evidence="7" id="KW-0347">Helicase</keyword>
<evidence type="ECO:0000259" key="11">
    <source>
        <dbReference type="PROSITE" id="PS50051"/>
    </source>
</evidence>
<dbReference type="InterPro" id="IPR012340">
    <property type="entry name" value="NA-bd_OB-fold"/>
</dbReference>
<dbReference type="SMART" id="SM00350">
    <property type="entry name" value="MCM"/>
    <property type="match status" value="1"/>
</dbReference>
<keyword evidence="6" id="KW-0547">Nucleotide-binding</keyword>
<evidence type="ECO:0000256" key="2">
    <source>
        <dbReference type="ARBA" id="ARBA00008010"/>
    </source>
</evidence>
<accession>A0A6A1Q0Z3</accession>
<dbReference type="OrthoDB" id="844at2759"/>
<reference evidence="12 13" key="1">
    <citation type="journal article" date="2019" name="PLoS ONE">
        <title>Genomic analyses reveal an absence of contemporary introgressive admixture between fin whales and blue whales, despite known hybrids.</title>
        <authorList>
            <person name="Westbury M.V."/>
            <person name="Petersen B."/>
            <person name="Lorenzen E.D."/>
        </authorList>
    </citation>
    <scope>NUCLEOTIDE SEQUENCE [LARGE SCALE GENOMIC DNA]</scope>
    <source>
        <strain evidence="12">FinWhale-01</strain>
    </source>
</reference>
<comment type="subcellular location">
    <subcellularLocation>
        <location evidence="1">Chromosome</location>
    </subcellularLocation>
</comment>
<dbReference type="InterPro" id="IPR031327">
    <property type="entry name" value="MCM"/>
</dbReference>
<feature type="non-terminal residue" evidence="12">
    <location>
        <position position="508"/>
    </location>
</feature>
<keyword evidence="9" id="KW-0131">Cell cycle</keyword>
<dbReference type="PANTHER" id="PTHR11630">
    <property type="entry name" value="DNA REPLICATION LICENSING FACTOR MCM FAMILY MEMBER"/>
    <property type="match status" value="1"/>
</dbReference>
<evidence type="ECO:0000256" key="4">
    <source>
        <dbReference type="ARBA" id="ARBA00018925"/>
    </source>
</evidence>
<name>A0A6A1Q0Z3_BALPH</name>
<dbReference type="GO" id="GO:0005634">
    <property type="term" value="C:nucleus"/>
    <property type="evidence" value="ECO:0007669"/>
    <property type="project" value="InterPro"/>
</dbReference>
<evidence type="ECO:0000256" key="1">
    <source>
        <dbReference type="ARBA" id="ARBA00004286"/>
    </source>
</evidence>
<feature type="compositionally biased region" description="Basic and acidic residues" evidence="10">
    <location>
        <begin position="386"/>
        <end position="405"/>
    </location>
</feature>
<dbReference type="Proteomes" id="UP000437017">
    <property type="component" value="Unassembled WGS sequence"/>
</dbReference>
<dbReference type="GO" id="GO:0005524">
    <property type="term" value="F:ATP binding"/>
    <property type="evidence" value="ECO:0007669"/>
    <property type="project" value="UniProtKB-KW"/>
</dbReference>
<dbReference type="GO" id="GO:0043138">
    <property type="term" value="F:3'-5' DNA helicase activity"/>
    <property type="evidence" value="ECO:0007669"/>
    <property type="project" value="TreeGrafter"/>
</dbReference>
<evidence type="ECO:0000256" key="8">
    <source>
        <dbReference type="ARBA" id="ARBA00022840"/>
    </source>
</evidence>
<proteinExistence type="inferred from homology"/>
<dbReference type="PRINTS" id="PR01658">
    <property type="entry name" value="MCMPROTEIN2"/>
</dbReference>
<feature type="domain" description="MCM C-terminal AAA(+) ATPase" evidence="11">
    <location>
        <begin position="293"/>
        <end position="468"/>
    </location>
</feature>
<dbReference type="EC" id="3.6.4.12" evidence="3"/>
<comment type="similarity">
    <text evidence="2">Belongs to the MCM family.</text>
</comment>
<dbReference type="GO" id="GO:0000727">
    <property type="term" value="P:double-strand break repair via break-induced replication"/>
    <property type="evidence" value="ECO:0007669"/>
    <property type="project" value="TreeGrafter"/>
</dbReference>
<dbReference type="InterPro" id="IPR001208">
    <property type="entry name" value="MCM_dom"/>
</dbReference>
<dbReference type="InterPro" id="IPR008045">
    <property type="entry name" value="MCM2"/>
</dbReference>
<keyword evidence="7" id="KW-0378">Hydrolase</keyword>
<feature type="region of interest" description="Disordered" evidence="10">
    <location>
        <begin position="1"/>
        <end position="77"/>
    </location>
</feature>
<protein>
    <recommendedName>
        <fullName evidence="4">DNA replication licensing factor MCM2</fullName>
        <ecNumber evidence="3">3.6.4.12</ecNumber>
    </recommendedName>
</protein>
<feature type="compositionally biased region" description="Polar residues" evidence="10">
    <location>
        <begin position="1"/>
        <end position="10"/>
    </location>
</feature>
<sequence length="508" mass="55503">ESSESFTVASSPALRRRSNDPLTSSPGRSSRRTDALTSSPGRDLPPFEDESEGLLGTEGPLEEEEEDGEELFGDGMERPCVHTSGCTKVVKVMEAYCYDGGVKLCERARDEEMIESIENLEDLKGHSVREWAPAELLQIFGEAALEVVLAMYPKQLHLNQLIRTSGVVTSCTGVLPQLSMVKYNCNKCGFVLGPFCQSQNQETIYQNYQRIRIQESPGKVAAGRLPRSKDAILLADLVDSCKPGDEIELTGIYHNNYDGALNTANGFPVFATVILANHVAKKDNKVAVGELTDEDVKMITSLKQAGKSEVIQLYPEPPLPRGKHKVRGDINVLLCGDPGTAKSQFLKYIEKVSSRAIFTTGQGASARGAGASCERPRSGKSAAFARRADERPGQDQHPRGHGAAEHLHLQGRHRHLPAGPLHRGRYDPSLTFSENVDLTEPIISRFDVLCVVRDTVDPVQDEMLARFVVGSHIRHHPSNKEDGGPGGAPEPPMPNTYGVEPLPQEVLK</sequence>
<evidence type="ECO:0000256" key="5">
    <source>
        <dbReference type="ARBA" id="ARBA00022454"/>
    </source>
</evidence>
<dbReference type="GO" id="GO:0017116">
    <property type="term" value="F:single-stranded DNA helicase activity"/>
    <property type="evidence" value="ECO:0007669"/>
    <property type="project" value="TreeGrafter"/>
</dbReference>
<organism evidence="12 13">
    <name type="scientific">Balaenoptera physalus</name>
    <name type="common">Fin whale</name>
    <name type="synonym">Balaena physalus</name>
    <dbReference type="NCBI Taxonomy" id="9770"/>
    <lineage>
        <taxon>Eukaryota</taxon>
        <taxon>Metazoa</taxon>
        <taxon>Chordata</taxon>
        <taxon>Craniata</taxon>
        <taxon>Vertebrata</taxon>
        <taxon>Euteleostomi</taxon>
        <taxon>Mammalia</taxon>
        <taxon>Eutheria</taxon>
        <taxon>Laurasiatheria</taxon>
        <taxon>Artiodactyla</taxon>
        <taxon>Whippomorpha</taxon>
        <taxon>Cetacea</taxon>
        <taxon>Mysticeti</taxon>
        <taxon>Balaenopteridae</taxon>
        <taxon>Balaenoptera</taxon>
    </lineage>
</organism>
<dbReference type="InterPro" id="IPR033762">
    <property type="entry name" value="MCM_OB"/>
</dbReference>
<dbReference type="GO" id="GO:0003697">
    <property type="term" value="F:single-stranded DNA binding"/>
    <property type="evidence" value="ECO:0007669"/>
    <property type="project" value="TreeGrafter"/>
</dbReference>
<dbReference type="SUPFAM" id="SSF50249">
    <property type="entry name" value="Nucleic acid-binding proteins"/>
    <property type="match status" value="1"/>
</dbReference>
<evidence type="ECO:0000256" key="7">
    <source>
        <dbReference type="ARBA" id="ARBA00022806"/>
    </source>
</evidence>
<keyword evidence="5" id="KW-0158">Chromosome</keyword>
<evidence type="ECO:0000313" key="12">
    <source>
        <dbReference type="EMBL" id="KAB0401898.1"/>
    </source>
</evidence>
<evidence type="ECO:0000256" key="3">
    <source>
        <dbReference type="ARBA" id="ARBA00012551"/>
    </source>
</evidence>
<dbReference type="EMBL" id="SGJD01001129">
    <property type="protein sequence ID" value="KAB0401898.1"/>
    <property type="molecule type" value="Genomic_DNA"/>
</dbReference>
<gene>
    <name evidence="12" type="ORF">E2I00_011823</name>
</gene>
<dbReference type="Gene3D" id="2.40.50.140">
    <property type="entry name" value="Nucleic acid-binding proteins"/>
    <property type="match status" value="1"/>
</dbReference>
<evidence type="ECO:0000256" key="6">
    <source>
        <dbReference type="ARBA" id="ARBA00022741"/>
    </source>
</evidence>
<dbReference type="InterPro" id="IPR027417">
    <property type="entry name" value="P-loop_NTPase"/>
</dbReference>
<dbReference type="GO" id="GO:0005694">
    <property type="term" value="C:chromosome"/>
    <property type="evidence" value="ECO:0007669"/>
    <property type="project" value="UniProtKB-SubCell"/>
</dbReference>
<feature type="region of interest" description="Disordered" evidence="10">
    <location>
        <begin position="474"/>
        <end position="508"/>
    </location>
</feature>
<dbReference type="GO" id="GO:1902975">
    <property type="term" value="P:mitotic DNA replication initiation"/>
    <property type="evidence" value="ECO:0007669"/>
    <property type="project" value="TreeGrafter"/>
</dbReference>
<dbReference type="Pfam" id="PF17207">
    <property type="entry name" value="MCM_OB"/>
    <property type="match status" value="1"/>
</dbReference>
<dbReference type="Pfam" id="PF00493">
    <property type="entry name" value="MCM"/>
    <property type="match status" value="2"/>
</dbReference>
<feature type="region of interest" description="Disordered" evidence="10">
    <location>
        <begin position="365"/>
        <end position="405"/>
    </location>
</feature>